<feature type="transmembrane region" description="Helical" evidence="6">
    <location>
        <begin position="150"/>
        <end position="175"/>
    </location>
</feature>
<keyword evidence="9" id="KW-1185">Reference proteome</keyword>
<feature type="transmembrane region" description="Helical" evidence="6">
    <location>
        <begin position="35"/>
        <end position="53"/>
    </location>
</feature>
<gene>
    <name evidence="8" type="ORF">SCD90_11165</name>
</gene>
<evidence type="ECO:0000313" key="8">
    <source>
        <dbReference type="EMBL" id="MDX6806624.1"/>
    </source>
</evidence>
<evidence type="ECO:0000256" key="5">
    <source>
        <dbReference type="ARBA" id="ARBA00023136"/>
    </source>
</evidence>
<dbReference type="InterPro" id="IPR000620">
    <property type="entry name" value="EamA_dom"/>
</dbReference>
<evidence type="ECO:0000256" key="3">
    <source>
        <dbReference type="ARBA" id="ARBA00022692"/>
    </source>
</evidence>
<sequence length="320" mass="33293">MLGGLLAGLTTGALWGLIFIAPLAVLPYSGVDLAIGRYLVFAATSVAVLLAVPSTRASGLSRRDLLLGIGLGMIGYGAFYGFLVLAVTRAGPQISAMVIGLLPILLAIIGNLDGGRMPWRSLAAPIVMIAMGVALVHGTAFLAADTPHERIGLATGVLAALASVVCWTMFSVLNARTLARLPGMNSLAWTSLHGIGAGIGILAFGLIAAPTGAVHLVGIGWQWPEAKPLLVWALITGFFGSWLASYLWVIATSRLPLVVSGQLFVGEPAFGVIYGFLWEERWPTISEAAGASLLFGGVLVGIAAFSRNRRRDITGIAATH</sequence>
<evidence type="ECO:0000256" key="2">
    <source>
        <dbReference type="ARBA" id="ARBA00022475"/>
    </source>
</evidence>
<evidence type="ECO:0000259" key="7">
    <source>
        <dbReference type="Pfam" id="PF00892"/>
    </source>
</evidence>
<dbReference type="PANTHER" id="PTHR42920">
    <property type="entry name" value="OS03G0707200 PROTEIN-RELATED"/>
    <property type="match status" value="1"/>
</dbReference>
<feature type="transmembrane region" description="Helical" evidence="6">
    <location>
        <begin position="187"/>
        <end position="209"/>
    </location>
</feature>
<organism evidence="8 9">
    <name type="scientific">Terrihabitans rhizophilus</name>
    <dbReference type="NCBI Taxonomy" id="3092662"/>
    <lineage>
        <taxon>Bacteria</taxon>
        <taxon>Pseudomonadati</taxon>
        <taxon>Pseudomonadota</taxon>
        <taxon>Alphaproteobacteria</taxon>
        <taxon>Hyphomicrobiales</taxon>
        <taxon>Terrihabitans</taxon>
    </lineage>
</organism>
<feature type="transmembrane region" description="Helical" evidence="6">
    <location>
        <begin position="65"/>
        <end position="87"/>
    </location>
</feature>
<dbReference type="Pfam" id="PF00892">
    <property type="entry name" value="EamA"/>
    <property type="match status" value="1"/>
</dbReference>
<keyword evidence="2" id="KW-1003">Cell membrane</keyword>
<proteinExistence type="predicted"/>
<feature type="transmembrane region" description="Helical" evidence="6">
    <location>
        <begin position="93"/>
        <end position="110"/>
    </location>
</feature>
<feature type="domain" description="EamA" evidence="7">
    <location>
        <begin position="155"/>
        <end position="300"/>
    </location>
</feature>
<comment type="subcellular location">
    <subcellularLocation>
        <location evidence="1">Cell membrane</location>
        <topology evidence="1">Multi-pass membrane protein</topology>
    </subcellularLocation>
</comment>
<evidence type="ECO:0000256" key="6">
    <source>
        <dbReference type="SAM" id="Phobius"/>
    </source>
</evidence>
<evidence type="ECO:0000313" key="9">
    <source>
        <dbReference type="Proteomes" id="UP001274321"/>
    </source>
</evidence>
<feature type="transmembrane region" description="Helical" evidence="6">
    <location>
        <begin position="289"/>
        <end position="306"/>
    </location>
</feature>
<dbReference type="InterPro" id="IPR051258">
    <property type="entry name" value="Diverse_Substrate_Transporter"/>
</dbReference>
<dbReference type="InterPro" id="IPR037185">
    <property type="entry name" value="EmrE-like"/>
</dbReference>
<feature type="transmembrane region" description="Helical" evidence="6">
    <location>
        <begin position="229"/>
        <end position="250"/>
    </location>
</feature>
<keyword evidence="3 6" id="KW-0812">Transmembrane</keyword>
<keyword evidence="5 6" id="KW-0472">Membrane</keyword>
<dbReference type="PANTHER" id="PTHR42920:SF11">
    <property type="entry name" value="INNER MEMBRANE PROTEIN YTFF"/>
    <property type="match status" value="1"/>
</dbReference>
<feature type="transmembrane region" description="Helical" evidence="6">
    <location>
        <begin position="257"/>
        <end position="277"/>
    </location>
</feature>
<feature type="transmembrane region" description="Helical" evidence="6">
    <location>
        <begin position="12"/>
        <end position="29"/>
    </location>
</feature>
<feature type="transmembrane region" description="Helical" evidence="6">
    <location>
        <begin position="122"/>
        <end position="144"/>
    </location>
</feature>
<dbReference type="RefSeq" id="WP_319844752.1">
    <property type="nucleotide sequence ID" value="NZ_JAXAFJ010000006.1"/>
</dbReference>
<comment type="caution">
    <text evidence="8">The sequence shown here is derived from an EMBL/GenBank/DDBJ whole genome shotgun (WGS) entry which is preliminary data.</text>
</comment>
<name>A0ABU4RP72_9HYPH</name>
<evidence type="ECO:0000256" key="4">
    <source>
        <dbReference type="ARBA" id="ARBA00022989"/>
    </source>
</evidence>
<reference evidence="8 9" key="1">
    <citation type="submission" date="2023-11" db="EMBL/GenBank/DDBJ databases">
        <authorList>
            <person name="Bao R."/>
        </authorList>
    </citation>
    <scope>NUCLEOTIDE SEQUENCE [LARGE SCALE GENOMIC DNA]</scope>
    <source>
        <strain evidence="8 9">PJ23</strain>
    </source>
</reference>
<dbReference type="Proteomes" id="UP001274321">
    <property type="component" value="Unassembled WGS sequence"/>
</dbReference>
<evidence type="ECO:0000256" key="1">
    <source>
        <dbReference type="ARBA" id="ARBA00004651"/>
    </source>
</evidence>
<protein>
    <submittedName>
        <fullName evidence="8">DMT family transporter</fullName>
    </submittedName>
</protein>
<keyword evidence="4 6" id="KW-1133">Transmembrane helix</keyword>
<dbReference type="SUPFAM" id="SSF103481">
    <property type="entry name" value="Multidrug resistance efflux transporter EmrE"/>
    <property type="match status" value="2"/>
</dbReference>
<dbReference type="EMBL" id="JAXAFJ010000006">
    <property type="protein sequence ID" value="MDX6806624.1"/>
    <property type="molecule type" value="Genomic_DNA"/>
</dbReference>
<accession>A0ABU4RP72</accession>